<keyword evidence="1" id="KW-1133">Transmembrane helix</keyword>
<comment type="caution">
    <text evidence="2">The sequence shown here is derived from an EMBL/GenBank/DDBJ whole genome shotgun (WGS) entry which is preliminary data.</text>
</comment>
<feature type="transmembrane region" description="Helical" evidence="1">
    <location>
        <begin position="33"/>
        <end position="54"/>
    </location>
</feature>
<gene>
    <name evidence="2" type="ORF">K8W24_13330</name>
</gene>
<evidence type="ECO:0000313" key="2">
    <source>
        <dbReference type="EMBL" id="HJF50748.1"/>
    </source>
</evidence>
<accession>A0A921GR79</accession>
<dbReference type="EMBL" id="DYWO01000399">
    <property type="protein sequence ID" value="HJF50748.1"/>
    <property type="molecule type" value="Genomic_DNA"/>
</dbReference>
<feature type="transmembrane region" description="Helical" evidence="1">
    <location>
        <begin position="178"/>
        <end position="196"/>
    </location>
</feature>
<keyword evidence="1" id="KW-0472">Membrane</keyword>
<feature type="transmembrane region" description="Helical" evidence="1">
    <location>
        <begin position="216"/>
        <end position="241"/>
    </location>
</feature>
<sequence>MTDPAAVRTADARATDAVTPDEADFRPLSLPRIAARLIAVAVVIILVALATLLAHQRTTGVTSQNFHTVFWYFDVGREYNMATWYNSGLWLLLGGLAAMIALAGPSFRRSWWLLAVVALLASVDEYLEIHERFDVPGDRLAALLPFDVGFTWVLVGAPIALVIGLLLLRLVLSLPRRALIGILLGGALFLVGAVGVESLNGRHLAASDWIVDNRYIYGTMIEELLEMSGIALALAALISLFQHDPASGHYRLDPAVQRRAPRRPGAP</sequence>
<dbReference type="Proteomes" id="UP000775129">
    <property type="component" value="Unassembled WGS sequence"/>
</dbReference>
<feature type="transmembrane region" description="Helical" evidence="1">
    <location>
        <begin position="84"/>
        <end position="104"/>
    </location>
</feature>
<keyword evidence="1" id="KW-0812">Transmembrane</keyword>
<feature type="transmembrane region" description="Helical" evidence="1">
    <location>
        <begin position="149"/>
        <end position="171"/>
    </location>
</feature>
<evidence type="ECO:0000256" key="1">
    <source>
        <dbReference type="SAM" id="Phobius"/>
    </source>
</evidence>
<reference evidence="2" key="2">
    <citation type="submission" date="2021-09" db="EMBL/GenBank/DDBJ databases">
        <authorList>
            <person name="Gilroy R."/>
        </authorList>
    </citation>
    <scope>NUCLEOTIDE SEQUENCE</scope>
    <source>
        <strain evidence="2">1647</strain>
    </source>
</reference>
<organism evidence="2 3">
    <name type="scientific">Brachybacterium paraconglomeratum</name>
    <dbReference type="NCBI Taxonomy" id="173362"/>
    <lineage>
        <taxon>Bacteria</taxon>
        <taxon>Bacillati</taxon>
        <taxon>Actinomycetota</taxon>
        <taxon>Actinomycetes</taxon>
        <taxon>Micrococcales</taxon>
        <taxon>Dermabacteraceae</taxon>
        <taxon>Brachybacterium</taxon>
    </lineage>
</organism>
<reference evidence="2" key="1">
    <citation type="journal article" date="2021" name="PeerJ">
        <title>Extensive microbial diversity within the chicken gut microbiome revealed by metagenomics and culture.</title>
        <authorList>
            <person name="Gilroy R."/>
            <person name="Ravi A."/>
            <person name="Getino M."/>
            <person name="Pursley I."/>
            <person name="Horton D.L."/>
            <person name="Alikhan N.F."/>
            <person name="Baker D."/>
            <person name="Gharbi K."/>
            <person name="Hall N."/>
            <person name="Watson M."/>
            <person name="Adriaenssens E.M."/>
            <person name="Foster-Nyarko E."/>
            <person name="Jarju S."/>
            <person name="Secka A."/>
            <person name="Antonio M."/>
            <person name="Oren A."/>
            <person name="Chaudhuri R.R."/>
            <person name="La Ragione R."/>
            <person name="Hildebrand F."/>
            <person name="Pallen M.J."/>
        </authorList>
    </citation>
    <scope>NUCLEOTIDE SEQUENCE</scope>
    <source>
        <strain evidence="2">1647</strain>
    </source>
</reference>
<protein>
    <submittedName>
        <fullName evidence="2">Uncharacterized protein</fullName>
    </submittedName>
</protein>
<proteinExistence type="predicted"/>
<evidence type="ECO:0000313" key="3">
    <source>
        <dbReference type="Proteomes" id="UP000775129"/>
    </source>
</evidence>
<name>A0A921GR79_9MICO</name>
<dbReference type="AlphaFoldDB" id="A0A921GR79"/>